<dbReference type="InterPro" id="IPR051150">
    <property type="entry name" value="SWT21/TCAB1_mRNA_Telomere"/>
</dbReference>
<dbReference type="PANTHER" id="PTHR13211">
    <property type="entry name" value="TELOMERASE CAJAL BODY PROTEIN 1"/>
    <property type="match status" value="1"/>
</dbReference>
<organism evidence="1 2">
    <name type="scientific">Plasmodium ovale wallikeri</name>
    <dbReference type="NCBI Taxonomy" id="864142"/>
    <lineage>
        <taxon>Eukaryota</taxon>
        <taxon>Sar</taxon>
        <taxon>Alveolata</taxon>
        <taxon>Apicomplexa</taxon>
        <taxon>Aconoidasida</taxon>
        <taxon>Haemosporida</taxon>
        <taxon>Plasmodiidae</taxon>
        <taxon>Plasmodium</taxon>
        <taxon>Plasmodium (Plasmodium)</taxon>
    </lineage>
</organism>
<name>A0A1A8ZEY6_PLAOA</name>
<accession>A0A1A8ZEY6</accession>
<dbReference type="InterPro" id="IPR001680">
    <property type="entry name" value="WD40_rpt"/>
</dbReference>
<dbReference type="Proteomes" id="UP000078550">
    <property type="component" value="Unassembled WGS sequence"/>
</dbReference>
<dbReference type="AlphaFoldDB" id="A0A1A8ZEY6"/>
<dbReference type="PANTHER" id="PTHR13211:SF0">
    <property type="entry name" value="TELOMERASE CAJAL BODY PROTEIN 1"/>
    <property type="match status" value="1"/>
</dbReference>
<sequence>MNLRWESLGHNGGKDIHPCMKLESDDLFWGSHIKRSGDTEHSCCASTAPRCITKRGRSNNLLICDTLLSVLKGEAVYAINFKYVKLGKEAHIRWMKQKGNHRTGGFYILQEIPYTDSYNYDYKLIDKFYQSGKDSYYVNGDSSSEAEPSDAENVSTGEKCVFNHGNSNRSQRECRFLRNECLKQCEFNRDGSCYYTLSSSNNVRLYATDPLALTFLENGKDNSSNLRSLHDQYVSMEEEEKWKRNNSWININMNEHVYDCKFYPHFEWNNVNTCFFGLSSKDKPVCLYSAFDGSHLISFKTLSECYELCNCYSLCFHPEKNWLLCGTNKSIKVFDIGVPNEPLENRILSTRKGKGQKGIISTIDYKKEGYGMNTLYAVGDYNDCLYLYADNCDHKNDYILKFDTKNKSNGITYIKWFNEFYILSGSRNGSYIYLYDMRNGKGYVQKYERYALTNQKYLFDTHHNYLLSGDTFGYINMYDIVTNKLIHRQLINKYSPIISVSAHPTHPLLLTGSGTRRFYENNNHQVDIITNLFYNQGGNNSNYDCVSQTENKHPFPVHSSYLNSACTVFFDFSHGS</sequence>
<reference evidence="2" key="1">
    <citation type="submission" date="2016-05" db="EMBL/GenBank/DDBJ databases">
        <authorList>
            <person name="Naeem Raeece"/>
        </authorList>
    </citation>
    <scope>NUCLEOTIDE SEQUENCE [LARGE SCALE GENOMIC DNA]</scope>
</reference>
<dbReference type="SUPFAM" id="SSF50978">
    <property type="entry name" value="WD40 repeat-like"/>
    <property type="match status" value="1"/>
</dbReference>
<evidence type="ECO:0000313" key="2">
    <source>
        <dbReference type="Proteomes" id="UP000078550"/>
    </source>
</evidence>
<gene>
    <name evidence="1" type="ORF">POVWA2_043660</name>
</gene>
<dbReference type="InterPro" id="IPR015943">
    <property type="entry name" value="WD40/YVTN_repeat-like_dom_sf"/>
</dbReference>
<dbReference type="EMBL" id="FLRE01000164">
    <property type="protein sequence ID" value="SBT42366.1"/>
    <property type="molecule type" value="Genomic_DNA"/>
</dbReference>
<evidence type="ECO:0000313" key="1">
    <source>
        <dbReference type="EMBL" id="SBT42366.1"/>
    </source>
</evidence>
<dbReference type="Gene3D" id="2.130.10.10">
    <property type="entry name" value="YVTN repeat-like/Quinoprotein amine dehydrogenase"/>
    <property type="match status" value="1"/>
</dbReference>
<proteinExistence type="predicted"/>
<protein>
    <submittedName>
        <fullName evidence="1">WD repeat-containing protein 79, putative (WDR79)</fullName>
    </submittedName>
</protein>
<dbReference type="Pfam" id="PF00400">
    <property type="entry name" value="WD40"/>
    <property type="match status" value="1"/>
</dbReference>
<dbReference type="SMART" id="SM00320">
    <property type="entry name" value="WD40"/>
    <property type="match status" value="4"/>
</dbReference>
<dbReference type="InterPro" id="IPR036322">
    <property type="entry name" value="WD40_repeat_dom_sf"/>
</dbReference>